<dbReference type="Pfam" id="PF01740">
    <property type="entry name" value="STAS"/>
    <property type="match status" value="1"/>
</dbReference>
<dbReference type="CDD" id="cd07043">
    <property type="entry name" value="STAS_anti-anti-sigma_factors"/>
    <property type="match status" value="1"/>
</dbReference>
<dbReference type="Proteomes" id="UP000012117">
    <property type="component" value="Unassembled WGS sequence"/>
</dbReference>
<feature type="domain" description="STAS" evidence="1">
    <location>
        <begin position="6"/>
        <end position="113"/>
    </location>
</feature>
<evidence type="ECO:0000313" key="3">
    <source>
        <dbReference type="Proteomes" id="UP000012117"/>
    </source>
</evidence>
<protein>
    <submittedName>
        <fullName evidence="2">STAS domain protein</fullName>
    </submittedName>
</protein>
<dbReference type="Gene3D" id="3.30.750.24">
    <property type="entry name" value="STAS domain"/>
    <property type="match status" value="1"/>
</dbReference>
<dbReference type="PANTHER" id="PTHR33495">
    <property type="entry name" value="ANTI-SIGMA FACTOR ANTAGONIST TM_1081-RELATED-RELATED"/>
    <property type="match status" value="1"/>
</dbReference>
<organism evidence="2 3">
    <name type="scientific">Leptospira interrogans serovar Pyrogenes str. 200701872</name>
    <dbReference type="NCBI Taxonomy" id="1193029"/>
    <lineage>
        <taxon>Bacteria</taxon>
        <taxon>Pseudomonadati</taxon>
        <taxon>Spirochaetota</taxon>
        <taxon>Spirochaetia</taxon>
        <taxon>Leptospirales</taxon>
        <taxon>Leptospiraceae</taxon>
        <taxon>Leptospira</taxon>
    </lineage>
</organism>
<dbReference type="PANTHER" id="PTHR33495:SF2">
    <property type="entry name" value="ANTI-SIGMA FACTOR ANTAGONIST TM_1081-RELATED"/>
    <property type="match status" value="1"/>
</dbReference>
<dbReference type="SUPFAM" id="SSF52091">
    <property type="entry name" value="SpoIIaa-like"/>
    <property type="match status" value="1"/>
</dbReference>
<sequence length="120" mass="13394">MILNEIIISTEKIDNVQVIKLQGSINSFTEKKFREQLSVSIRSGPVILDLEEVSLISSRGIQALKEMNQLSFTSRNKLVLIHPTESARNSIKMAALNGLFLIAPDEESALKNDDEKIGRI</sequence>
<dbReference type="AlphaFoldDB" id="M6ZNZ6"/>
<evidence type="ECO:0000259" key="1">
    <source>
        <dbReference type="PROSITE" id="PS50801"/>
    </source>
</evidence>
<dbReference type="PROSITE" id="PS50801">
    <property type="entry name" value="STAS"/>
    <property type="match status" value="1"/>
</dbReference>
<dbReference type="BioCyc" id="LINT1193029:G11R4-3047-MONOMER"/>
<accession>M6ZNZ6</accession>
<gene>
    <name evidence="2" type="ORF">LEP1GSC124_3555</name>
</gene>
<dbReference type="GO" id="GO:0043856">
    <property type="term" value="F:anti-sigma factor antagonist activity"/>
    <property type="evidence" value="ECO:0007669"/>
    <property type="project" value="TreeGrafter"/>
</dbReference>
<evidence type="ECO:0000313" key="2">
    <source>
        <dbReference type="EMBL" id="EMP07811.1"/>
    </source>
</evidence>
<comment type="caution">
    <text evidence="2">The sequence shown here is derived from an EMBL/GenBank/DDBJ whole genome shotgun (WGS) entry which is preliminary data.</text>
</comment>
<name>M6ZNZ6_LEPIR</name>
<reference evidence="2 3" key="1">
    <citation type="submission" date="2013-01" db="EMBL/GenBank/DDBJ databases">
        <authorList>
            <person name="Harkins D.M."/>
            <person name="Durkin A.S."/>
            <person name="Brinkac L.M."/>
            <person name="Haft D.H."/>
            <person name="Selengut J.D."/>
            <person name="Sanka R."/>
            <person name="DePew J."/>
            <person name="Purushe J."/>
            <person name="Picardeau M."/>
            <person name="Werts C."/>
            <person name="Goarant C."/>
            <person name="Vinetz J.M."/>
            <person name="Sutton G.G."/>
            <person name="Nierman W.C."/>
            <person name="Fouts D.E."/>
        </authorList>
    </citation>
    <scope>NUCLEOTIDE SEQUENCE [LARGE SCALE GENOMIC DNA]</scope>
    <source>
        <strain evidence="2 3">200701872</strain>
    </source>
</reference>
<dbReference type="InterPro" id="IPR002645">
    <property type="entry name" value="STAS_dom"/>
</dbReference>
<dbReference type="InterPro" id="IPR036513">
    <property type="entry name" value="STAS_dom_sf"/>
</dbReference>
<proteinExistence type="predicted"/>
<dbReference type="EMBL" id="AKWN02000188">
    <property type="protein sequence ID" value="EMP07811.1"/>
    <property type="molecule type" value="Genomic_DNA"/>
</dbReference>